<evidence type="ECO:0000256" key="5">
    <source>
        <dbReference type="ARBA" id="ARBA00022679"/>
    </source>
</evidence>
<dbReference type="GO" id="GO:1990817">
    <property type="term" value="F:poly(A) RNA polymerase activity"/>
    <property type="evidence" value="ECO:0007669"/>
    <property type="project" value="UniProtKB-EC"/>
</dbReference>
<evidence type="ECO:0000313" key="12">
    <source>
        <dbReference type="Proteomes" id="UP001365542"/>
    </source>
</evidence>
<dbReference type="Proteomes" id="UP001365542">
    <property type="component" value="Unassembled WGS sequence"/>
</dbReference>
<feature type="compositionally biased region" description="Basic and acidic residues" evidence="8">
    <location>
        <begin position="1180"/>
        <end position="1194"/>
    </location>
</feature>
<feature type="region of interest" description="Disordered" evidence="8">
    <location>
        <begin position="959"/>
        <end position="1060"/>
    </location>
</feature>
<sequence>MEDVASSTGGHPSKHEPASSSSPPSASSTSTSTVSPPAPVPTYHSSPSRDAQSPTTHRRRYTGSSIPLRPDGPLPPVLSNGFAPISAPSIIGPGAFDSAGRFRSDLGYPQFNNNPAVAAGASQAQRQGRPAGLRHSSPHNHHRRQSRSSDRDVFQSELGGFSNSSWSSNNNSIRIGNSSLGPRHSVTNLQSNLKPDGNTMPPAPQAQSRPQYRNQRPTHSMSNSMPSTPRHPRTRPDAGKSRSPSPTPFALDSPRSAASDPSTHPAMRTRCQYESGLVLQRRRIPYSIGSDPLPAEKPPKASLSEEEEIRLTTDLNKLYSDLLPSDESNERRRKFLAKLEKLLNDEWPGRDIKVRPFGSTENQLCSTDSDVDVCIVTTFRDLENVCLLAKVLGKHHMERIVCVQNAKVPIVRIWDPEYKVQCDMNVNNTLALENTRMVKTYVDIDPRVRPLAMIIKHWTKQRILNDAAGGGTLSSYTWICMIVNFLQTREPPILPSLHQREHKKKPPQNGVDVSFDDDIEKLRGFGDANTESLGSLLFGFFKRYGYEIDFEKNVISIRMGKLISKAEKKWDALLGNRLCVEEPFSIARNLSNGADDNAVRGIHEEFRRAFKHLSENPPNLTAWSEEYIFPKEEQISASDFVKPASRPVQMTRSNSANKGRSGEGNGRSRNRQFGGYGNPRNNTFNSRRASSGSTYANANLPAITTHLLATPGGYQFLQNPDGTFTYPILEGLQKPLLDVQHAHRQNVTSRAGSSNAYAQAGTAVHLNPNSLHAQAQLAQSNSTLEAVGKHQQQAQANLLAAQAQLQALHVGYPAYLLYPPIYYLSNAIADQYNVNVQPAPTIPQTSLEQRLNRTKNLQPGGPRSRSQPAPHLEPGTRQIPTVVYPESSADGQDGGSESIATASSTSEQPPTPCEMTASEDTFGDYYGYLYPEQHAPAGHSPDIFVSQKDIVDHQRRLSKEKMVPPKFSDHRRPSQPPSPITTANHSRFSQNQDAIWSSSEGDGERSISQDSFDEEPRQRGPVIVNGSASSVPVTPPFDTDDSPQLSLHGDSPHEDNLFHGATGYTDGYGASLLDHSHQHGGYAQNVMHDDLSGMAKTGYTINPYTGHPIPFPAFLQFTPAYPIAPASNLDPHTGQKLRHRQTMQQQHGRQCDVEQVISASKYANQVQPHLDLATPSHNSSSRETKQGQSTKEKSGNAAAANETNGNAKQAGGSSNSTWKHSSPNKNGPGRKSTANKRSGSEADNSSEDGNTTAKSSGHTNHSNKSGGTIRASSKIIDDIQAITKATSTANQSSKSGSNAAKLDDSPLPATQGASNTHSKSKEWNKNSNKRKGHNKKKRANNAEAQPAAGEERKGG</sequence>
<organism evidence="11 12">
    <name type="scientific">Orbilia ellipsospora</name>
    <dbReference type="NCBI Taxonomy" id="2528407"/>
    <lineage>
        <taxon>Eukaryota</taxon>
        <taxon>Fungi</taxon>
        <taxon>Dikarya</taxon>
        <taxon>Ascomycota</taxon>
        <taxon>Pezizomycotina</taxon>
        <taxon>Orbiliomycetes</taxon>
        <taxon>Orbiliales</taxon>
        <taxon>Orbiliaceae</taxon>
        <taxon>Orbilia</taxon>
    </lineage>
</organism>
<feature type="compositionally biased region" description="Polar residues" evidence="8">
    <location>
        <begin position="1235"/>
        <end position="1266"/>
    </location>
</feature>
<feature type="compositionally biased region" description="Low complexity" evidence="8">
    <location>
        <begin position="18"/>
        <end position="35"/>
    </location>
</feature>
<feature type="compositionally biased region" description="Polar residues" evidence="8">
    <location>
        <begin position="1285"/>
        <end position="1298"/>
    </location>
</feature>
<comment type="cofactor">
    <cofactor evidence="2">
        <name>Mg(2+)</name>
        <dbReference type="ChEBI" id="CHEBI:18420"/>
    </cofactor>
</comment>
<evidence type="ECO:0000256" key="6">
    <source>
        <dbReference type="ARBA" id="ARBA00022723"/>
    </source>
</evidence>
<feature type="compositionally biased region" description="Polar residues" evidence="8">
    <location>
        <begin position="980"/>
        <end position="1001"/>
    </location>
</feature>
<keyword evidence="12" id="KW-1185">Reference proteome</keyword>
<feature type="compositionally biased region" description="Polar residues" evidence="8">
    <location>
        <begin position="679"/>
        <end position="692"/>
    </location>
</feature>
<keyword evidence="6" id="KW-0479">Metal-binding</keyword>
<feature type="domain" description="Poly(A) RNA polymerase mitochondrial-like central palm" evidence="10">
    <location>
        <begin position="311"/>
        <end position="442"/>
    </location>
</feature>
<dbReference type="CDD" id="cd05402">
    <property type="entry name" value="NT_PAP_TUTase"/>
    <property type="match status" value="1"/>
</dbReference>
<evidence type="ECO:0000313" key="11">
    <source>
        <dbReference type="EMBL" id="KAK6540881.1"/>
    </source>
</evidence>
<dbReference type="GO" id="GO:0031123">
    <property type="term" value="P:RNA 3'-end processing"/>
    <property type="evidence" value="ECO:0007669"/>
    <property type="project" value="TreeGrafter"/>
</dbReference>
<feature type="compositionally biased region" description="Polar residues" evidence="8">
    <location>
        <begin position="205"/>
        <end position="227"/>
    </location>
</feature>
<dbReference type="GO" id="GO:0010605">
    <property type="term" value="P:negative regulation of macromolecule metabolic process"/>
    <property type="evidence" value="ECO:0007669"/>
    <property type="project" value="UniProtKB-ARBA"/>
</dbReference>
<feature type="compositionally biased region" description="Polar residues" evidence="8">
    <location>
        <begin position="1211"/>
        <end position="1225"/>
    </location>
</feature>
<evidence type="ECO:0000259" key="10">
    <source>
        <dbReference type="Pfam" id="PF22600"/>
    </source>
</evidence>
<feature type="domain" description="PAP-associated" evidence="9">
    <location>
        <begin position="532"/>
        <end position="585"/>
    </location>
</feature>
<dbReference type="Gene3D" id="3.30.460.10">
    <property type="entry name" value="Beta Polymerase, domain 2"/>
    <property type="match status" value="1"/>
</dbReference>
<dbReference type="Pfam" id="PF22600">
    <property type="entry name" value="MTPAP-like_central"/>
    <property type="match status" value="1"/>
</dbReference>
<dbReference type="InterPro" id="IPR002058">
    <property type="entry name" value="PAP_assoc"/>
</dbReference>
<evidence type="ECO:0000256" key="4">
    <source>
        <dbReference type="ARBA" id="ARBA00012388"/>
    </source>
</evidence>
<comment type="similarity">
    <text evidence="3">Belongs to the DNA polymerase type-B-like family.</text>
</comment>
<dbReference type="Pfam" id="PF03828">
    <property type="entry name" value="PAP_assoc"/>
    <property type="match status" value="1"/>
</dbReference>
<feature type="region of interest" description="Disordered" evidence="8">
    <location>
        <begin position="1171"/>
        <end position="1272"/>
    </location>
</feature>
<dbReference type="InterPro" id="IPR054708">
    <property type="entry name" value="MTPAP-like_central"/>
</dbReference>
<dbReference type="PANTHER" id="PTHR12271">
    <property type="entry name" value="POLY A POLYMERASE CID PAP -RELATED"/>
    <property type="match status" value="1"/>
</dbReference>
<name>A0AAV9XGT6_9PEZI</name>
<evidence type="ECO:0000256" key="8">
    <source>
        <dbReference type="SAM" id="MobiDB-lite"/>
    </source>
</evidence>
<keyword evidence="7" id="KW-0460">Magnesium</keyword>
<feature type="compositionally biased region" description="Low complexity" evidence="8">
    <location>
        <begin position="162"/>
        <end position="179"/>
    </location>
</feature>
<feature type="region of interest" description="Disordered" evidence="8">
    <location>
        <begin position="854"/>
        <end position="919"/>
    </location>
</feature>
<proteinExistence type="inferred from homology"/>
<keyword evidence="5" id="KW-0808">Transferase</keyword>
<dbReference type="SUPFAM" id="SSF81631">
    <property type="entry name" value="PAP/OAS1 substrate-binding domain"/>
    <property type="match status" value="1"/>
</dbReference>
<feature type="compositionally biased region" description="Basic and acidic residues" evidence="8">
    <location>
        <begin position="959"/>
        <end position="972"/>
    </location>
</feature>
<evidence type="ECO:0000256" key="1">
    <source>
        <dbReference type="ARBA" id="ARBA00001936"/>
    </source>
</evidence>
<feature type="compositionally biased region" description="Basic residues" evidence="8">
    <location>
        <begin position="1327"/>
        <end position="1339"/>
    </location>
</feature>
<evidence type="ECO:0000259" key="9">
    <source>
        <dbReference type="Pfam" id="PF03828"/>
    </source>
</evidence>
<feature type="compositionally biased region" description="Polar residues" evidence="8">
    <location>
        <begin position="1"/>
        <end position="10"/>
    </location>
</feature>
<dbReference type="PANTHER" id="PTHR12271:SF113">
    <property type="entry name" value="POLY(A) RNA POLYMERASE CID11"/>
    <property type="match status" value="1"/>
</dbReference>
<dbReference type="SUPFAM" id="SSF81301">
    <property type="entry name" value="Nucleotidyltransferase"/>
    <property type="match status" value="1"/>
</dbReference>
<feature type="region of interest" description="Disordered" evidence="8">
    <location>
        <begin position="1285"/>
        <end position="1355"/>
    </location>
</feature>
<dbReference type="InterPro" id="IPR043519">
    <property type="entry name" value="NT_sf"/>
</dbReference>
<dbReference type="EMBL" id="JAVHJO010000004">
    <property type="protein sequence ID" value="KAK6540881.1"/>
    <property type="molecule type" value="Genomic_DNA"/>
</dbReference>
<feature type="compositionally biased region" description="Low complexity" evidence="8">
    <location>
        <begin position="115"/>
        <end position="135"/>
    </location>
</feature>
<feature type="compositionally biased region" description="Polar residues" evidence="8">
    <location>
        <begin position="648"/>
        <end position="658"/>
    </location>
</feature>
<dbReference type="GO" id="GO:0046872">
    <property type="term" value="F:metal ion binding"/>
    <property type="evidence" value="ECO:0007669"/>
    <property type="project" value="UniProtKB-KW"/>
</dbReference>
<comment type="cofactor">
    <cofactor evidence="1">
        <name>Mn(2+)</name>
        <dbReference type="ChEBI" id="CHEBI:29035"/>
    </cofactor>
</comment>
<evidence type="ECO:0000256" key="3">
    <source>
        <dbReference type="ARBA" id="ARBA00008593"/>
    </source>
</evidence>
<reference evidence="11 12" key="1">
    <citation type="submission" date="2019-10" db="EMBL/GenBank/DDBJ databases">
        <authorList>
            <person name="Palmer J.M."/>
        </authorList>
    </citation>
    <scope>NUCLEOTIDE SEQUENCE [LARGE SCALE GENOMIC DNA]</scope>
    <source>
        <strain evidence="11 12">TWF694</strain>
    </source>
</reference>
<evidence type="ECO:0000256" key="2">
    <source>
        <dbReference type="ARBA" id="ARBA00001946"/>
    </source>
</evidence>
<feature type="region of interest" description="Disordered" evidence="8">
    <location>
        <begin position="1"/>
        <end position="270"/>
    </location>
</feature>
<protein>
    <recommendedName>
        <fullName evidence="4">polynucleotide adenylyltransferase</fullName>
        <ecNumber evidence="4">2.7.7.19</ecNumber>
    </recommendedName>
</protein>
<dbReference type="EC" id="2.7.7.19" evidence="4"/>
<evidence type="ECO:0000256" key="7">
    <source>
        <dbReference type="ARBA" id="ARBA00022842"/>
    </source>
</evidence>
<comment type="caution">
    <text evidence="11">The sequence shown here is derived from an EMBL/GenBank/DDBJ whole genome shotgun (WGS) entry which is preliminary data.</text>
</comment>
<feature type="compositionally biased region" description="Low complexity" evidence="8">
    <location>
        <begin position="1195"/>
        <end position="1207"/>
    </location>
</feature>
<accession>A0AAV9XGT6</accession>
<feature type="compositionally biased region" description="Low complexity" evidence="8">
    <location>
        <begin position="895"/>
        <end position="907"/>
    </location>
</feature>
<feature type="region of interest" description="Disordered" evidence="8">
    <location>
        <begin position="644"/>
        <end position="692"/>
    </location>
</feature>
<feature type="compositionally biased region" description="Polar residues" evidence="8">
    <location>
        <begin position="43"/>
        <end position="55"/>
    </location>
</feature>
<gene>
    <name evidence="11" type="ORF">TWF694_008264</name>
</gene>
<feature type="compositionally biased region" description="Basic residues" evidence="8">
    <location>
        <begin position="136"/>
        <end position="146"/>
    </location>
</feature>
<dbReference type="Gene3D" id="1.10.1410.10">
    <property type="match status" value="1"/>
</dbReference>